<dbReference type="EMBL" id="JASNWA010000003">
    <property type="protein sequence ID" value="KAK3178521.1"/>
    <property type="molecule type" value="Genomic_DNA"/>
</dbReference>
<organism evidence="2 3">
    <name type="scientific">Lepraria neglecta</name>
    <dbReference type="NCBI Taxonomy" id="209136"/>
    <lineage>
        <taxon>Eukaryota</taxon>
        <taxon>Fungi</taxon>
        <taxon>Dikarya</taxon>
        <taxon>Ascomycota</taxon>
        <taxon>Pezizomycotina</taxon>
        <taxon>Lecanoromycetes</taxon>
        <taxon>OSLEUM clade</taxon>
        <taxon>Lecanoromycetidae</taxon>
        <taxon>Lecanorales</taxon>
        <taxon>Lecanorineae</taxon>
        <taxon>Stereocaulaceae</taxon>
        <taxon>Lepraria</taxon>
    </lineage>
</organism>
<evidence type="ECO:0000313" key="2">
    <source>
        <dbReference type="EMBL" id="KAK3178521.1"/>
    </source>
</evidence>
<reference evidence="2" key="1">
    <citation type="submission" date="2022-11" db="EMBL/GenBank/DDBJ databases">
        <title>Chromosomal genome sequence assembly and mating type (MAT) locus characterization of the leprose asexual lichenized fungus Lepraria neglecta (Nyl.) Erichsen.</title>
        <authorList>
            <person name="Allen J.L."/>
            <person name="Pfeffer B."/>
        </authorList>
    </citation>
    <scope>NUCLEOTIDE SEQUENCE</scope>
    <source>
        <strain evidence="2">Allen 5258</strain>
    </source>
</reference>
<feature type="region of interest" description="Disordered" evidence="1">
    <location>
        <begin position="113"/>
        <end position="133"/>
    </location>
</feature>
<feature type="compositionally biased region" description="Polar residues" evidence="1">
    <location>
        <begin position="121"/>
        <end position="133"/>
    </location>
</feature>
<gene>
    <name evidence="2" type="ORF">OEA41_000658</name>
</gene>
<accession>A0AAD9ZHL6</accession>
<proteinExistence type="predicted"/>
<dbReference type="Proteomes" id="UP001276659">
    <property type="component" value="Unassembled WGS sequence"/>
</dbReference>
<dbReference type="AlphaFoldDB" id="A0AAD9ZHL6"/>
<evidence type="ECO:0000256" key="1">
    <source>
        <dbReference type="SAM" id="MobiDB-lite"/>
    </source>
</evidence>
<keyword evidence="3" id="KW-1185">Reference proteome</keyword>
<name>A0AAD9ZHL6_9LECA</name>
<protein>
    <submittedName>
        <fullName evidence="2">Uncharacterized protein</fullName>
    </submittedName>
</protein>
<comment type="caution">
    <text evidence="2">The sequence shown here is derived from an EMBL/GenBank/DDBJ whole genome shotgun (WGS) entry which is preliminary data.</text>
</comment>
<sequence length="133" mass="15310">MTSFTIQSQHNILWRKKRNRIYTEGDPDYRCTNQRLCFGIRADASAIGEKLSRAKAFLQEPDMLSPTSVYENSHYYDVPVQLFPASEQARSNEKGLILDVPMEPQFLRMSEQARSNDKDLNLNNAPVEQQLSV</sequence>
<evidence type="ECO:0000313" key="3">
    <source>
        <dbReference type="Proteomes" id="UP001276659"/>
    </source>
</evidence>